<dbReference type="AlphaFoldDB" id="A0AAD5IIS3"/>
<keyword evidence="6 7" id="KW-0788">Thiol protease</keyword>
<dbReference type="InterPro" id="IPR018200">
    <property type="entry name" value="USP_CS"/>
</dbReference>
<dbReference type="InterPro" id="IPR001394">
    <property type="entry name" value="Peptidase_C19_UCH"/>
</dbReference>
<accession>A0AAD5IIS3</accession>
<comment type="caution">
    <text evidence="10">The sequence shown here is derived from an EMBL/GenBank/DDBJ whole genome shotgun (WGS) entry which is preliminary data.</text>
</comment>
<comment type="catalytic activity">
    <reaction evidence="1 7">
        <text>Thiol-dependent hydrolysis of ester, thioester, amide, peptide and isopeptide bonds formed by the C-terminal Gly of ubiquitin (a 76-residue protein attached to proteins as an intracellular targeting signal).</text>
        <dbReference type="EC" id="3.4.19.12"/>
    </reaction>
</comment>
<dbReference type="PANTHER" id="PTHR24006">
    <property type="entry name" value="UBIQUITIN CARBOXYL-TERMINAL HYDROLASE"/>
    <property type="match status" value="1"/>
</dbReference>
<dbReference type="PROSITE" id="PS50235">
    <property type="entry name" value="USP_3"/>
    <property type="match status" value="1"/>
</dbReference>
<keyword evidence="4 7" id="KW-0833">Ubl conjugation pathway</keyword>
<dbReference type="PROSITE" id="PS00973">
    <property type="entry name" value="USP_2"/>
    <property type="match status" value="1"/>
</dbReference>
<dbReference type="GO" id="GO:0004843">
    <property type="term" value="F:cysteine-type deubiquitinase activity"/>
    <property type="evidence" value="ECO:0007669"/>
    <property type="project" value="UniProtKB-UniRule"/>
</dbReference>
<dbReference type="Pfam" id="PF00443">
    <property type="entry name" value="UCH"/>
    <property type="match status" value="1"/>
</dbReference>
<dbReference type="GO" id="GO:0005634">
    <property type="term" value="C:nucleus"/>
    <property type="evidence" value="ECO:0007669"/>
    <property type="project" value="TreeGrafter"/>
</dbReference>
<keyword evidence="5 7" id="KW-0378">Hydrolase</keyword>
<protein>
    <recommendedName>
        <fullName evidence="7">Ubiquitin carboxyl-terminal hydrolase</fullName>
        <ecNumber evidence="7">3.4.19.12</ecNumber>
    </recommendedName>
</protein>
<comment type="function">
    <text evidence="7">Recognizes and hydrolyzes the peptide bond at the C-terminal Gly of ubiquitin. Involved in the processing of poly-ubiquitin precursors as well as that of ubiquitinated proteins.</text>
</comment>
<keyword evidence="3 7" id="KW-0645">Protease</keyword>
<feature type="domain" description="USP" evidence="9">
    <location>
        <begin position="141"/>
        <end position="642"/>
    </location>
</feature>
<dbReference type="Proteomes" id="UP001064489">
    <property type="component" value="Chromosome 10"/>
</dbReference>
<dbReference type="PANTHER" id="PTHR24006:SF888">
    <property type="entry name" value="UBIQUITIN CARBOXYL-TERMINAL HYDROLASE 30"/>
    <property type="match status" value="1"/>
</dbReference>
<dbReference type="InterPro" id="IPR038765">
    <property type="entry name" value="Papain-like_cys_pep_sf"/>
</dbReference>
<keyword evidence="11" id="KW-1185">Reference proteome</keyword>
<evidence type="ECO:0000256" key="5">
    <source>
        <dbReference type="ARBA" id="ARBA00022801"/>
    </source>
</evidence>
<dbReference type="GO" id="GO:0006508">
    <property type="term" value="P:proteolysis"/>
    <property type="evidence" value="ECO:0007669"/>
    <property type="project" value="UniProtKB-KW"/>
</dbReference>
<keyword evidence="8" id="KW-0812">Transmembrane</keyword>
<evidence type="ECO:0000256" key="4">
    <source>
        <dbReference type="ARBA" id="ARBA00022786"/>
    </source>
</evidence>
<reference evidence="10" key="1">
    <citation type="journal article" date="2022" name="Plant J.">
        <title>Strategies of tolerance reflected in two North American maple genomes.</title>
        <authorList>
            <person name="McEvoy S.L."/>
            <person name="Sezen U.U."/>
            <person name="Trouern-Trend A."/>
            <person name="McMahon S.M."/>
            <person name="Schaberg P.G."/>
            <person name="Yang J."/>
            <person name="Wegrzyn J.L."/>
            <person name="Swenson N.G."/>
        </authorList>
    </citation>
    <scope>NUCLEOTIDE SEQUENCE</scope>
    <source>
        <strain evidence="10">91603</strain>
    </source>
</reference>
<evidence type="ECO:0000256" key="3">
    <source>
        <dbReference type="ARBA" id="ARBA00022670"/>
    </source>
</evidence>
<dbReference type="InterPro" id="IPR028889">
    <property type="entry name" value="USP"/>
</dbReference>
<dbReference type="EC" id="3.4.19.12" evidence="7"/>
<evidence type="ECO:0000256" key="8">
    <source>
        <dbReference type="SAM" id="Phobius"/>
    </source>
</evidence>
<dbReference type="PROSITE" id="PS00972">
    <property type="entry name" value="USP_1"/>
    <property type="match status" value="1"/>
</dbReference>
<evidence type="ECO:0000259" key="9">
    <source>
        <dbReference type="PROSITE" id="PS50235"/>
    </source>
</evidence>
<organism evidence="10 11">
    <name type="scientific">Acer negundo</name>
    <name type="common">Box elder</name>
    <dbReference type="NCBI Taxonomy" id="4023"/>
    <lineage>
        <taxon>Eukaryota</taxon>
        <taxon>Viridiplantae</taxon>
        <taxon>Streptophyta</taxon>
        <taxon>Embryophyta</taxon>
        <taxon>Tracheophyta</taxon>
        <taxon>Spermatophyta</taxon>
        <taxon>Magnoliopsida</taxon>
        <taxon>eudicotyledons</taxon>
        <taxon>Gunneridae</taxon>
        <taxon>Pentapetalae</taxon>
        <taxon>rosids</taxon>
        <taxon>malvids</taxon>
        <taxon>Sapindales</taxon>
        <taxon>Sapindaceae</taxon>
        <taxon>Hippocastanoideae</taxon>
        <taxon>Acereae</taxon>
        <taxon>Acer</taxon>
    </lineage>
</organism>
<sequence length="645" mass="72601">MSVAELGKETTDAIMSGSVAEKTRDMRYDLRASTENAFFLPLLLTLSTSHNPKNKSKFDCSMRSEGDTCVKAIIQSLKNGAFSHFKWVSASGFHISLVGLLGAAGAGFAFALKRDVKFGNLSGFSWLSDRENRSENLCLVPGLQNHGNNCFLNVVLQALASCSYFLPFLQKVMEECEEEDEDLPLLTIALATLLEDLSSLREKRVVLSPREVMLALELYVQNFNLTSQQDAAEAFLHLLSSLREEFSECYSPSQISLVDVFFGANFRFLSPKRREDQSEQERWQKHFFGPFDGILGSILNCQSCSSQISLDYQFFHSLSLLPVLNGGSTIMVQCALEDCLKQFFAAERVENYHCSRCWHIAAIKYLSTIGVNEMEIEKIRRCSVPESCDCRSLLQHKKLPWSNNFSHTLKQLSISRCPKILCIHLQRASINMFGELVKLQGHIDFPLILDLFPFMRSGVGIKDLEESSHRGQGRLQHKKPSSCPNYANMKYDAKMLNCMYGVTGENISFKVLTTDEFETTATVKAFQGESESTQTEGCCNTKCTDMHMQSDDEEQANAFSQICPSESYLYRLVSVVEHFGRVGGGHYTVYRSVRAESDTEDRNEHADTAPFRWFSISDSDVFSVSVKDVLAAEASLLFYERITES</sequence>
<dbReference type="Gene3D" id="3.90.70.10">
    <property type="entry name" value="Cysteine proteinases"/>
    <property type="match status" value="1"/>
</dbReference>
<gene>
    <name evidence="10" type="ORF">LWI28_017461</name>
</gene>
<dbReference type="EMBL" id="JAJSOW010000105">
    <property type="protein sequence ID" value="KAI9165614.1"/>
    <property type="molecule type" value="Genomic_DNA"/>
</dbReference>
<dbReference type="InterPro" id="IPR050164">
    <property type="entry name" value="Peptidase_C19"/>
</dbReference>
<dbReference type="SUPFAM" id="SSF54001">
    <property type="entry name" value="Cysteine proteinases"/>
    <property type="match status" value="1"/>
</dbReference>
<evidence type="ECO:0000256" key="2">
    <source>
        <dbReference type="ARBA" id="ARBA00009085"/>
    </source>
</evidence>
<name>A0AAD5IIS3_ACENE</name>
<proteinExistence type="inferred from homology"/>
<keyword evidence="8" id="KW-0472">Membrane</keyword>
<evidence type="ECO:0000256" key="6">
    <source>
        <dbReference type="ARBA" id="ARBA00022807"/>
    </source>
</evidence>
<feature type="transmembrane region" description="Helical" evidence="8">
    <location>
        <begin position="93"/>
        <end position="112"/>
    </location>
</feature>
<evidence type="ECO:0000256" key="7">
    <source>
        <dbReference type="RuleBase" id="RU366025"/>
    </source>
</evidence>
<dbReference type="GO" id="GO:0005829">
    <property type="term" value="C:cytosol"/>
    <property type="evidence" value="ECO:0007669"/>
    <property type="project" value="TreeGrafter"/>
</dbReference>
<reference evidence="10" key="2">
    <citation type="submission" date="2023-02" db="EMBL/GenBank/DDBJ databases">
        <authorList>
            <person name="Swenson N.G."/>
            <person name="Wegrzyn J.L."/>
            <person name="Mcevoy S.L."/>
        </authorList>
    </citation>
    <scope>NUCLEOTIDE SEQUENCE</scope>
    <source>
        <strain evidence="10">91603</strain>
        <tissue evidence="10">Leaf</tissue>
    </source>
</reference>
<evidence type="ECO:0000313" key="11">
    <source>
        <dbReference type="Proteomes" id="UP001064489"/>
    </source>
</evidence>
<evidence type="ECO:0000313" key="10">
    <source>
        <dbReference type="EMBL" id="KAI9165614.1"/>
    </source>
</evidence>
<evidence type="ECO:0000256" key="1">
    <source>
        <dbReference type="ARBA" id="ARBA00000707"/>
    </source>
</evidence>
<keyword evidence="8" id="KW-1133">Transmembrane helix</keyword>
<dbReference type="GO" id="GO:0016579">
    <property type="term" value="P:protein deubiquitination"/>
    <property type="evidence" value="ECO:0007669"/>
    <property type="project" value="InterPro"/>
</dbReference>
<comment type="similarity">
    <text evidence="2 7">Belongs to the peptidase C19 family.</text>
</comment>